<dbReference type="EMBL" id="JACDUT010000013">
    <property type="protein sequence ID" value="MBA2876496.1"/>
    <property type="molecule type" value="Genomic_DNA"/>
</dbReference>
<accession>A0A7V9Z9S2</accession>
<dbReference type="RefSeq" id="WP_181557186.1">
    <property type="nucleotide sequence ID" value="NZ_JACDUT010000013.1"/>
</dbReference>
<dbReference type="NCBIfam" id="TIGR01637">
    <property type="entry name" value="phage_arpU"/>
    <property type="match status" value="1"/>
</dbReference>
<name>A0A7V9Z9S2_9BACL</name>
<protein>
    <submittedName>
        <fullName evidence="1">ArpU family phage transcriptional regulator</fullName>
    </submittedName>
</protein>
<evidence type="ECO:0000313" key="2">
    <source>
        <dbReference type="Proteomes" id="UP000523087"/>
    </source>
</evidence>
<dbReference type="AlphaFoldDB" id="A0A7V9Z9S2"/>
<organism evidence="1 2">
    <name type="scientific">Thermaerobacillus caldiproteolyticus</name>
    <dbReference type="NCBI Taxonomy" id="247480"/>
    <lineage>
        <taxon>Bacteria</taxon>
        <taxon>Bacillati</taxon>
        <taxon>Bacillota</taxon>
        <taxon>Bacilli</taxon>
        <taxon>Bacillales</taxon>
        <taxon>Anoxybacillaceae</taxon>
        <taxon>Thermaerobacillus</taxon>
    </lineage>
</organism>
<comment type="caution">
    <text evidence="1">The sequence shown here is derived from an EMBL/GenBank/DDBJ whole genome shotgun (WGS) entry which is preliminary data.</text>
</comment>
<dbReference type="InterPro" id="IPR006524">
    <property type="entry name" value="ArpU-like"/>
</dbReference>
<sequence>MGKRFSQLSFLRDTNGEKTNEAIETAFEKYRMYMLTIPGEFLSRVAQTYSLVLPSDTNAFYSSTENAAIKKADFERERDEHMERICSEVNKLNAIERGINH</sequence>
<evidence type="ECO:0000313" key="1">
    <source>
        <dbReference type="EMBL" id="MBA2876496.1"/>
    </source>
</evidence>
<keyword evidence="2" id="KW-1185">Reference proteome</keyword>
<proteinExistence type="predicted"/>
<dbReference type="Proteomes" id="UP000523087">
    <property type="component" value="Unassembled WGS sequence"/>
</dbReference>
<reference evidence="1 2" key="1">
    <citation type="submission" date="2020-07" db="EMBL/GenBank/DDBJ databases">
        <title>Genomic Encyclopedia of Type Strains, Phase IV (KMG-IV): sequencing the most valuable type-strain genomes for metagenomic binning, comparative biology and taxonomic classification.</title>
        <authorList>
            <person name="Goeker M."/>
        </authorList>
    </citation>
    <scope>NUCLEOTIDE SEQUENCE [LARGE SCALE GENOMIC DNA]</scope>
    <source>
        <strain evidence="1 2">DSM 15730</strain>
    </source>
</reference>
<gene>
    <name evidence="1" type="ORF">HNR31_003314</name>
</gene>